<name>A0A157Q890_9BORD</name>
<evidence type="ECO:0008006" key="3">
    <source>
        <dbReference type="Google" id="ProtNLM"/>
    </source>
</evidence>
<dbReference type="AlphaFoldDB" id="A0A157Q890"/>
<accession>A0A157Q890</accession>
<proteinExistence type="predicted"/>
<evidence type="ECO:0000313" key="2">
    <source>
        <dbReference type="Proteomes" id="UP000077037"/>
    </source>
</evidence>
<dbReference type="OrthoDB" id="9022072at2"/>
<gene>
    <name evidence="1" type="ORF">SAMEA1982600_03338</name>
</gene>
<dbReference type="RefSeq" id="WP_066415329.1">
    <property type="nucleotide sequence ID" value="NZ_FKBS01000017.1"/>
</dbReference>
<dbReference type="EMBL" id="FKBS01000017">
    <property type="protein sequence ID" value="SAI41776.1"/>
    <property type="molecule type" value="Genomic_DNA"/>
</dbReference>
<sequence>MLQPTASPLLDLAEALAHGADDAALWQCLDRTLAGLYGHGLFTLLAYNRQAGVMQRLYSSRPDINPVGGMKRVTRSDWVDRVLVRGEGYLGSSAQDIRSVFSDHALLISHGLESVKNVSVRLDGQVIGSLNLLDGPARYDALDFSHARVAAQLIAPRLRQRVDGLAGAASLEGLETV</sequence>
<protein>
    <recommendedName>
        <fullName evidence="3">GAF domain-containing protein</fullName>
    </recommendedName>
</protein>
<dbReference type="Proteomes" id="UP000077037">
    <property type="component" value="Unassembled WGS sequence"/>
</dbReference>
<reference evidence="1 2" key="1">
    <citation type="submission" date="2016-03" db="EMBL/GenBank/DDBJ databases">
        <authorList>
            <consortium name="Pathogen Informatics"/>
        </authorList>
    </citation>
    <scope>NUCLEOTIDE SEQUENCE [LARGE SCALE GENOMIC DNA]</scope>
    <source>
        <strain evidence="1 2">NCTC13364</strain>
    </source>
</reference>
<evidence type="ECO:0000313" key="1">
    <source>
        <dbReference type="EMBL" id="SAI41776.1"/>
    </source>
</evidence>
<organism evidence="1 2">
    <name type="scientific">Bordetella ansorpii</name>
    <dbReference type="NCBI Taxonomy" id="288768"/>
    <lineage>
        <taxon>Bacteria</taxon>
        <taxon>Pseudomonadati</taxon>
        <taxon>Pseudomonadota</taxon>
        <taxon>Betaproteobacteria</taxon>
        <taxon>Burkholderiales</taxon>
        <taxon>Alcaligenaceae</taxon>
        <taxon>Bordetella</taxon>
    </lineage>
</organism>